<dbReference type="KEGG" id="mcab:HXZ27_18245"/>
<evidence type="ECO:0000313" key="1">
    <source>
        <dbReference type="EMBL" id="QLD25914.1"/>
    </source>
</evidence>
<evidence type="ECO:0000313" key="2">
    <source>
        <dbReference type="Proteomes" id="UP000509335"/>
    </source>
</evidence>
<dbReference type="Gene3D" id="2.120.10.10">
    <property type="match status" value="1"/>
</dbReference>
<sequence length="348" mass="36744">MPSSTDTPVATARLGEVRRIGDAAGHNAFTDLVRHRGRWLCAYREAAGHLSADGAIRVLASADGREWAPVARLERAATDLRDPRFVARPDGRLQLLAAAVTATDAGTATTAGDGAATATADGAAAGDAAGQAVGRGAGPAKAFRTLTWLSADGQRWGEPTPVGERDIWVWQAAWHGGAMYGVGYATREPRFVRLYRSGDGLDLQPVVDTLFLGGYPNESGLVFGPDGTATCLLRRDREAATAQLGRARPPYRHWTWTDLGVRVGGPALLGLPDGRLVAGVRLLDGGPRTAVCAVDPHRGALTELLALPSGGDCGYPGLDWHDGVLRVSYYSSHEERTCVYLAEVTLDG</sequence>
<dbReference type="EMBL" id="CP058322">
    <property type="protein sequence ID" value="QLD25914.1"/>
    <property type="molecule type" value="Genomic_DNA"/>
</dbReference>
<name>A0A7H8XM74_9ACTN</name>
<accession>A0A7H8XM74</accession>
<reference evidence="1 2" key="1">
    <citation type="submission" date="2020-07" db="EMBL/GenBank/DDBJ databases">
        <title>A bifunctional nitrone conjugated secondary metabolite targeting the ribosome.</title>
        <authorList>
            <person name="Limbrick E.M."/>
            <person name="Graf M."/>
            <person name="Derewacz D.K."/>
            <person name="Nguyen F."/>
            <person name="Spraggins J.M."/>
            <person name="Wieland M."/>
            <person name="Ynigez-Gutierrez A.E."/>
            <person name="Reisman B.J."/>
            <person name="Zinshteyn B."/>
            <person name="McCulloch K."/>
            <person name="Iverson T.M."/>
            <person name="Green R."/>
            <person name="Wilson D.N."/>
            <person name="Bachmann B.O."/>
        </authorList>
    </citation>
    <scope>NUCLEOTIDE SEQUENCE [LARGE SCALE GENOMIC DNA]</scope>
    <source>
        <strain evidence="2">aurantiaca</strain>
    </source>
</reference>
<protein>
    <submittedName>
        <fullName evidence="1">Exo-alpha-sialidase</fullName>
    </submittedName>
</protein>
<organism evidence="1 2">
    <name type="scientific">Micromonospora carbonacea</name>
    <dbReference type="NCBI Taxonomy" id="47853"/>
    <lineage>
        <taxon>Bacteria</taxon>
        <taxon>Bacillati</taxon>
        <taxon>Actinomycetota</taxon>
        <taxon>Actinomycetes</taxon>
        <taxon>Micromonosporales</taxon>
        <taxon>Micromonosporaceae</taxon>
        <taxon>Micromonospora</taxon>
    </lineage>
</organism>
<dbReference type="AlphaFoldDB" id="A0A7H8XM74"/>
<dbReference type="SUPFAM" id="SSF50939">
    <property type="entry name" value="Sialidases"/>
    <property type="match status" value="1"/>
</dbReference>
<proteinExistence type="predicted"/>
<gene>
    <name evidence="1" type="ORF">HXZ27_18245</name>
</gene>
<dbReference type="Proteomes" id="UP000509335">
    <property type="component" value="Chromosome"/>
</dbReference>
<dbReference type="InterPro" id="IPR036278">
    <property type="entry name" value="Sialidase_sf"/>
</dbReference>